<dbReference type="InterPro" id="IPR017476">
    <property type="entry name" value="UDP-Glc/GDP-Man"/>
</dbReference>
<dbReference type="SUPFAM" id="SSF52413">
    <property type="entry name" value="UDP-glucose/GDP-mannose dehydrogenase C-terminal domain"/>
    <property type="match status" value="1"/>
</dbReference>
<dbReference type="Pfam" id="PF03720">
    <property type="entry name" value="UDPG_MGDP_dh_C"/>
    <property type="match status" value="1"/>
</dbReference>
<dbReference type="RefSeq" id="WP_263734312.1">
    <property type="nucleotide sequence ID" value="NZ_JAOWKY010000001.1"/>
</dbReference>
<dbReference type="Pfam" id="PF00984">
    <property type="entry name" value="UDPG_MGDP_dh"/>
    <property type="match status" value="1"/>
</dbReference>
<evidence type="ECO:0000259" key="8">
    <source>
        <dbReference type="SMART" id="SM00984"/>
    </source>
</evidence>
<name>A0ABT2ZCH1_9RHOB</name>
<comment type="similarity">
    <text evidence="2 7">Belongs to the UDP-glucose/GDP-mannose dehydrogenase family.</text>
</comment>
<evidence type="ECO:0000256" key="4">
    <source>
        <dbReference type="ARBA" id="ARBA00023002"/>
    </source>
</evidence>
<dbReference type="Gene3D" id="3.40.50.720">
    <property type="entry name" value="NAD(P)-binding Rossmann-like Domain"/>
    <property type="match status" value="2"/>
</dbReference>
<reference evidence="9 10" key="1">
    <citation type="submission" date="2022-10" db="EMBL/GenBank/DDBJ databases">
        <title>Defluviimonas sp. nov., isolated from ocean surface water.</title>
        <authorList>
            <person name="He W."/>
            <person name="Wang L."/>
            <person name="Zhang D.-F."/>
        </authorList>
    </citation>
    <scope>NUCLEOTIDE SEQUENCE [LARGE SCALE GENOMIC DNA]</scope>
    <source>
        <strain evidence="9 10">WL0002</strain>
    </source>
</reference>
<evidence type="ECO:0000256" key="2">
    <source>
        <dbReference type="ARBA" id="ARBA00006601"/>
    </source>
</evidence>
<dbReference type="InterPro" id="IPR014026">
    <property type="entry name" value="UDP-Glc/GDP-Man_DH_dimer"/>
</dbReference>
<dbReference type="Pfam" id="PF03721">
    <property type="entry name" value="UDPG_MGDP_dh_N"/>
    <property type="match status" value="1"/>
</dbReference>
<dbReference type="PANTHER" id="PTHR43750:SF2">
    <property type="entry name" value="UDP-GLUCOSE 6-DEHYDROGENASE"/>
    <property type="match status" value="1"/>
</dbReference>
<comment type="catalytic activity">
    <reaction evidence="6 7">
        <text>UDP-alpha-D-glucose + 2 NAD(+) + H2O = UDP-alpha-D-glucuronate + 2 NADH + 3 H(+)</text>
        <dbReference type="Rhea" id="RHEA:23596"/>
        <dbReference type="ChEBI" id="CHEBI:15377"/>
        <dbReference type="ChEBI" id="CHEBI:15378"/>
        <dbReference type="ChEBI" id="CHEBI:57540"/>
        <dbReference type="ChEBI" id="CHEBI:57945"/>
        <dbReference type="ChEBI" id="CHEBI:58052"/>
        <dbReference type="ChEBI" id="CHEBI:58885"/>
        <dbReference type="EC" id="1.1.1.22"/>
    </reaction>
</comment>
<comment type="pathway">
    <text evidence="1">Nucleotide-sugar biosynthesis; UDP-alpha-D-glucuronate biosynthesis; UDP-alpha-D-glucuronate from UDP-alpha-D-glucose: step 1/1.</text>
</comment>
<dbReference type="SUPFAM" id="SSF48179">
    <property type="entry name" value="6-phosphogluconate dehydrogenase C-terminal domain-like"/>
    <property type="match status" value="1"/>
</dbReference>
<dbReference type="PIRSF" id="PIRSF000124">
    <property type="entry name" value="UDPglc_GDPman_dh"/>
    <property type="match status" value="1"/>
</dbReference>
<dbReference type="InterPro" id="IPR036220">
    <property type="entry name" value="UDP-Glc/GDP-Man_DH_C_sf"/>
</dbReference>
<dbReference type="SMART" id="SM00984">
    <property type="entry name" value="UDPG_MGDP_dh_C"/>
    <property type="match status" value="1"/>
</dbReference>
<evidence type="ECO:0000256" key="1">
    <source>
        <dbReference type="ARBA" id="ARBA00004701"/>
    </source>
</evidence>
<dbReference type="EC" id="1.1.1.22" evidence="3 7"/>
<comment type="caution">
    <text evidence="9">The sequence shown here is derived from an EMBL/GenBank/DDBJ whole genome shotgun (WGS) entry which is preliminary data.</text>
</comment>
<dbReference type="Proteomes" id="UP001652542">
    <property type="component" value="Unassembled WGS sequence"/>
</dbReference>
<dbReference type="EMBL" id="JAOWKY010000001">
    <property type="protein sequence ID" value="MCV2868717.1"/>
    <property type="molecule type" value="Genomic_DNA"/>
</dbReference>
<evidence type="ECO:0000256" key="7">
    <source>
        <dbReference type="PIRNR" id="PIRNR000124"/>
    </source>
</evidence>
<evidence type="ECO:0000256" key="6">
    <source>
        <dbReference type="ARBA" id="ARBA00047473"/>
    </source>
</evidence>
<dbReference type="InterPro" id="IPR001732">
    <property type="entry name" value="UDP-Glc/GDP-Man_DH_N"/>
</dbReference>
<protein>
    <recommendedName>
        <fullName evidence="3 7">UDP-glucose 6-dehydrogenase</fullName>
        <ecNumber evidence="3 7">1.1.1.22</ecNumber>
    </recommendedName>
</protein>
<dbReference type="InterPro" id="IPR013328">
    <property type="entry name" value="6PGD_dom2"/>
</dbReference>
<gene>
    <name evidence="9" type="ORF">OEW28_08755</name>
</gene>
<accession>A0ABT2ZCH1</accession>
<dbReference type="InterPro" id="IPR036291">
    <property type="entry name" value="NAD(P)-bd_dom_sf"/>
</dbReference>
<keyword evidence="10" id="KW-1185">Reference proteome</keyword>
<keyword evidence="4 7" id="KW-0560">Oxidoreductase</keyword>
<dbReference type="InterPro" id="IPR008927">
    <property type="entry name" value="6-PGluconate_DH-like_C_sf"/>
</dbReference>
<evidence type="ECO:0000313" key="9">
    <source>
        <dbReference type="EMBL" id="MCV2868717.1"/>
    </source>
</evidence>
<sequence>MRICVVGLGYVGLSNAVILAQHNDVVAVDTDPGRVASVSQRESPLGDPELAWFLANEDLRLTATMDLAAAAQGAHYILIATPTDYDPASNCFDTSSVEHVICSARAMNPDAAIVIRSTIPVGFVEHIRAQLNTQQVLFSPEFLRESHALKDSLHPSRIVVGERSSRARTFANLLCEGARSTNIPVLLTNPREAEAIKLFSNAYLAMRVAFFNELDSFALARGMNSRQIIEGVGHDPRIGDHYNNPSFGYGGYCLPKDTRQLLASYSEVPQNMIRAIVEANRTRMDFLADRISALAPGTVGIHRLVMKAGSDNYRHSPVLDIMSRLRDRGIEMLVHEPLLSEDRFMGARVIEDFAAFKELSDVIIANRVTAALADVADKVFTRDIFGED</sequence>
<evidence type="ECO:0000313" key="10">
    <source>
        <dbReference type="Proteomes" id="UP001652542"/>
    </source>
</evidence>
<proteinExistence type="inferred from homology"/>
<dbReference type="SUPFAM" id="SSF51735">
    <property type="entry name" value="NAD(P)-binding Rossmann-fold domains"/>
    <property type="match status" value="1"/>
</dbReference>
<organism evidence="9 10">
    <name type="scientific">Albidovulum marisflavi</name>
    <dbReference type="NCBI Taxonomy" id="2984159"/>
    <lineage>
        <taxon>Bacteria</taxon>
        <taxon>Pseudomonadati</taxon>
        <taxon>Pseudomonadota</taxon>
        <taxon>Alphaproteobacteria</taxon>
        <taxon>Rhodobacterales</taxon>
        <taxon>Paracoccaceae</taxon>
        <taxon>Albidovulum</taxon>
    </lineage>
</organism>
<dbReference type="NCBIfam" id="TIGR03026">
    <property type="entry name" value="NDP-sugDHase"/>
    <property type="match status" value="1"/>
</dbReference>
<dbReference type="PIRSF" id="PIRSF500134">
    <property type="entry name" value="UDPglc_DH_bac"/>
    <property type="match status" value="1"/>
</dbReference>
<keyword evidence="5 7" id="KW-0520">NAD</keyword>
<dbReference type="InterPro" id="IPR014027">
    <property type="entry name" value="UDP-Glc/GDP-Man_DH_C"/>
</dbReference>
<dbReference type="PANTHER" id="PTHR43750">
    <property type="entry name" value="UDP-GLUCOSE 6-DEHYDROGENASE TUAD"/>
    <property type="match status" value="1"/>
</dbReference>
<dbReference type="Gene3D" id="1.10.1040.10">
    <property type="entry name" value="N-(1-d-carboxylethyl)-l-norvaline Dehydrogenase, domain 2"/>
    <property type="match status" value="1"/>
</dbReference>
<evidence type="ECO:0000256" key="5">
    <source>
        <dbReference type="ARBA" id="ARBA00023027"/>
    </source>
</evidence>
<feature type="domain" description="UDP-glucose/GDP-mannose dehydrogenase C-terminal" evidence="8">
    <location>
        <begin position="300"/>
        <end position="387"/>
    </location>
</feature>
<evidence type="ECO:0000256" key="3">
    <source>
        <dbReference type="ARBA" id="ARBA00012954"/>
    </source>
</evidence>
<dbReference type="InterPro" id="IPR028357">
    <property type="entry name" value="UDPglc_DH_bac"/>
</dbReference>